<feature type="transmembrane region" description="Helical" evidence="2">
    <location>
        <begin position="315"/>
        <end position="332"/>
    </location>
</feature>
<keyword evidence="5" id="KW-1185">Reference proteome</keyword>
<dbReference type="SUPFAM" id="SSF48317">
    <property type="entry name" value="Acid phosphatase/Vanadium-dependent haloperoxidase"/>
    <property type="match status" value="1"/>
</dbReference>
<reference evidence="4 5" key="1">
    <citation type="journal article" date="2013" name="Science">
        <title>Genomic diversity and evolution of the head crest in the rock pigeon.</title>
        <authorList>
            <person name="Shapiro M.D."/>
            <person name="Kronenberg Z."/>
            <person name="Li C."/>
            <person name="Domyan E.T."/>
            <person name="Pan H."/>
            <person name="Campbell M."/>
            <person name="Tan H."/>
            <person name="Huff C.D."/>
            <person name="Hu H."/>
            <person name="Vickrey A.I."/>
            <person name="Nielsen S.C."/>
            <person name="Stringham S.A."/>
            <person name="Hu H."/>
            <person name="Willerslev E."/>
            <person name="Gilbert M.T."/>
            <person name="Yandell M."/>
            <person name="Zhang G."/>
            <person name="Wang J."/>
        </authorList>
    </citation>
    <scope>NUCLEOTIDE SEQUENCE [LARGE SCALE GENOMIC DNA]</scope>
    <source>
        <tissue evidence="4">Blood</tissue>
    </source>
</reference>
<name>A0A2I0MBE2_COLLI</name>
<dbReference type="Pfam" id="PF01569">
    <property type="entry name" value="PAP2"/>
    <property type="match status" value="1"/>
</dbReference>
<comment type="caution">
    <text evidence="4">The sequence shown here is derived from an EMBL/GenBank/DDBJ whole genome shotgun (WGS) entry which is preliminary data.</text>
</comment>
<feature type="region of interest" description="Disordered" evidence="1">
    <location>
        <begin position="1"/>
        <end position="27"/>
    </location>
</feature>
<accession>A0A2I0MBE2</accession>
<dbReference type="GO" id="GO:0005789">
    <property type="term" value="C:endoplasmic reticulum membrane"/>
    <property type="evidence" value="ECO:0007669"/>
    <property type="project" value="TreeGrafter"/>
</dbReference>
<dbReference type="CDD" id="cd03388">
    <property type="entry name" value="PAP2_SPPase1"/>
    <property type="match status" value="1"/>
</dbReference>
<dbReference type="GO" id="GO:0006670">
    <property type="term" value="P:sphingosine metabolic process"/>
    <property type="evidence" value="ECO:0007669"/>
    <property type="project" value="TreeGrafter"/>
</dbReference>
<dbReference type="PANTHER" id="PTHR14969:SF14">
    <property type="entry name" value="SPHINGOSINE-1-PHOSPHATE PHOSPHATASE 2"/>
    <property type="match status" value="1"/>
</dbReference>
<dbReference type="InParanoid" id="A0A2I0MBE2"/>
<dbReference type="InterPro" id="IPR000326">
    <property type="entry name" value="PAP2/HPO"/>
</dbReference>
<gene>
    <name evidence="4" type="primary">SGPP2</name>
    <name evidence="4" type="ORF">A306_00007643</name>
</gene>
<dbReference type="GO" id="GO:0042392">
    <property type="term" value="F:sphingosine-1-phosphate phosphatase activity"/>
    <property type="evidence" value="ECO:0007669"/>
    <property type="project" value="TreeGrafter"/>
</dbReference>
<dbReference type="Gene3D" id="1.20.144.10">
    <property type="entry name" value="Phosphatidic acid phosphatase type 2/haloperoxidase"/>
    <property type="match status" value="1"/>
</dbReference>
<feature type="transmembrane region" description="Helical" evidence="2">
    <location>
        <begin position="254"/>
        <end position="274"/>
    </location>
</feature>
<feature type="transmembrane region" description="Helical" evidence="2">
    <location>
        <begin position="198"/>
        <end position="217"/>
    </location>
</feature>
<dbReference type="AlphaFoldDB" id="A0A2I0MBE2"/>
<keyword evidence="2" id="KW-0812">Transmembrane</keyword>
<protein>
    <submittedName>
        <fullName evidence="4">Sphingosine-1-phosphate phosphatase 2</fullName>
    </submittedName>
</protein>
<feature type="transmembrane region" description="Helical" evidence="2">
    <location>
        <begin position="411"/>
        <end position="429"/>
    </location>
</feature>
<dbReference type="SMART" id="SM00014">
    <property type="entry name" value="acidPPc"/>
    <property type="match status" value="1"/>
</dbReference>
<evidence type="ECO:0000256" key="1">
    <source>
        <dbReference type="SAM" id="MobiDB-lite"/>
    </source>
</evidence>
<evidence type="ECO:0000313" key="4">
    <source>
        <dbReference type="EMBL" id="PKK26998.1"/>
    </source>
</evidence>
<proteinExistence type="predicted"/>
<dbReference type="PANTHER" id="PTHR14969">
    <property type="entry name" value="SPHINGOSINE-1-PHOSPHATE PHOSPHOHYDROLASE"/>
    <property type="match status" value="1"/>
</dbReference>
<keyword evidence="2" id="KW-1133">Transmembrane helix</keyword>
<keyword evidence="2" id="KW-0472">Membrane</keyword>
<sequence>MERHKYVGRSAEPPPAGGGSPRILPPARAGELGEGWRGWAAGVGGRRDGGDGLRGCGCRGELAGPQLGIIGPAGEAFLWFSAYSPSLAPPKCGEEVNNQDNSKVMVTEVEKAWSQKYIVKNYFYYYLFKFSAALGEEIFYITFLPFIYWNIDHSVSRRMIIVWSIVMYIGQVSKDILKWPRPLSPPVVKLETRTDAEYGMPSTHAMAATAISFSFFIATVNQYKYPFELGLAAALVFSTLVCLSRLYTGMHTVLDVIGGALISAVLLVLLYPAWDVIDHLLLTSPFCPLISIVLPLVLCYNYPKLDYYSPTRGDTTTILGAGAGATVGFWLNNQYAVPAYTSDNFQFGFHLITSKTVVLVLARFFVGICVVLLTRQLMKSVVLGMLGYRYNFSIGDLEARRQLEVEVPYKFITYSSVGFSATVLVPLLHELLGLM</sequence>
<dbReference type="STRING" id="8932.A0A2I0MBE2"/>
<dbReference type="InterPro" id="IPR036938">
    <property type="entry name" value="PAP2/HPO_sf"/>
</dbReference>
<feature type="transmembrane region" description="Helical" evidence="2">
    <location>
        <begin position="229"/>
        <end position="247"/>
    </location>
</feature>
<feature type="transmembrane region" description="Helical" evidence="2">
    <location>
        <begin position="123"/>
        <end position="148"/>
    </location>
</feature>
<evidence type="ECO:0000256" key="2">
    <source>
        <dbReference type="SAM" id="Phobius"/>
    </source>
</evidence>
<feature type="domain" description="Phosphatidic acid phosphatase type 2/haloperoxidase" evidence="3">
    <location>
        <begin position="156"/>
        <end position="271"/>
    </location>
</feature>
<evidence type="ECO:0000259" key="3">
    <source>
        <dbReference type="SMART" id="SM00014"/>
    </source>
</evidence>
<dbReference type="EMBL" id="AKCR02000022">
    <property type="protein sequence ID" value="PKK26998.1"/>
    <property type="molecule type" value="Genomic_DNA"/>
</dbReference>
<feature type="transmembrane region" description="Helical" evidence="2">
    <location>
        <begin position="280"/>
        <end position="303"/>
    </location>
</feature>
<feature type="transmembrane region" description="Helical" evidence="2">
    <location>
        <begin position="352"/>
        <end position="373"/>
    </location>
</feature>
<feature type="transmembrane region" description="Helical" evidence="2">
    <location>
        <begin position="160"/>
        <end position="177"/>
    </location>
</feature>
<dbReference type="Proteomes" id="UP000053872">
    <property type="component" value="Unassembled WGS sequence"/>
</dbReference>
<evidence type="ECO:0000313" key="5">
    <source>
        <dbReference type="Proteomes" id="UP000053872"/>
    </source>
</evidence>
<organism evidence="4 5">
    <name type="scientific">Columba livia</name>
    <name type="common">Rock dove</name>
    <dbReference type="NCBI Taxonomy" id="8932"/>
    <lineage>
        <taxon>Eukaryota</taxon>
        <taxon>Metazoa</taxon>
        <taxon>Chordata</taxon>
        <taxon>Craniata</taxon>
        <taxon>Vertebrata</taxon>
        <taxon>Euteleostomi</taxon>
        <taxon>Archelosauria</taxon>
        <taxon>Archosauria</taxon>
        <taxon>Dinosauria</taxon>
        <taxon>Saurischia</taxon>
        <taxon>Theropoda</taxon>
        <taxon>Coelurosauria</taxon>
        <taxon>Aves</taxon>
        <taxon>Neognathae</taxon>
        <taxon>Neoaves</taxon>
        <taxon>Columbimorphae</taxon>
        <taxon>Columbiformes</taxon>
        <taxon>Columbidae</taxon>
        <taxon>Columba</taxon>
    </lineage>
</organism>